<organism evidence="1 2">
    <name type="scientific">Oryza meyeriana var. granulata</name>
    <dbReference type="NCBI Taxonomy" id="110450"/>
    <lineage>
        <taxon>Eukaryota</taxon>
        <taxon>Viridiplantae</taxon>
        <taxon>Streptophyta</taxon>
        <taxon>Embryophyta</taxon>
        <taxon>Tracheophyta</taxon>
        <taxon>Spermatophyta</taxon>
        <taxon>Magnoliopsida</taxon>
        <taxon>Liliopsida</taxon>
        <taxon>Poales</taxon>
        <taxon>Poaceae</taxon>
        <taxon>BOP clade</taxon>
        <taxon>Oryzoideae</taxon>
        <taxon>Oryzeae</taxon>
        <taxon>Oryzinae</taxon>
        <taxon>Oryza</taxon>
        <taxon>Oryza meyeriana</taxon>
    </lineage>
</organism>
<keyword evidence="2" id="KW-1185">Reference proteome</keyword>
<dbReference type="AlphaFoldDB" id="A0A6G1F2S4"/>
<accession>A0A6G1F2S4</accession>
<evidence type="ECO:0000313" key="2">
    <source>
        <dbReference type="Proteomes" id="UP000479710"/>
    </source>
</evidence>
<name>A0A6G1F2S4_9ORYZ</name>
<comment type="caution">
    <text evidence="1">The sequence shown here is derived from an EMBL/GenBank/DDBJ whole genome shotgun (WGS) entry which is preliminary data.</text>
</comment>
<dbReference type="EMBL" id="SPHZ02000001">
    <property type="protein sequence ID" value="KAF0931206.1"/>
    <property type="molecule type" value="Genomic_DNA"/>
</dbReference>
<protein>
    <submittedName>
        <fullName evidence="1">Uncharacterized protein</fullName>
    </submittedName>
</protein>
<gene>
    <name evidence="1" type="ORF">E2562_002555</name>
</gene>
<reference evidence="1 2" key="1">
    <citation type="submission" date="2019-11" db="EMBL/GenBank/DDBJ databases">
        <title>Whole genome sequence of Oryza granulata.</title>
        <authorList>
            <person name="Li W."/>
        </authorList>
    </citation>
    <scope>NUCLEOTIDE SEQUENCE [LARGE SCALE GENOMIC DNA]</scope>
    <source>
        <strain evidence="2">cv. Menghai</strain>
        <tissue evidence="1">Leaf</tissue>
    </source>
</reference>
<sequence>MNRQFQAIVVLDDGQAFSGISLYAGDIDGSMKSLVFGGFAGSPRNDLGEFARATAHFIPGTTVPNAAGLEI</sequence>
<evidence type="ECO:0000313" key="1">
    <source>
        <dbReference type="EMBL" id="KAF0931206.1"/>
    </source>
</evidence>
<proteinExistence type="predicted"/>
<dbReference type="Proteomes" id="UP000479710">
    <property type="component" value="Unassembled WGS sequence"/>
</dbReference>